<evidence type="ECO:0000259" key="1">
    <source>
        <dbReference type="Pfam" id="PF24764"/>
    </source>
</evidence>
<feature type="domain" description="Integrase core" evidence="1">
    <location>
        <begin position="169"/>
        <end position="286"/>
    </location>
</feature>
<dbReference type="Pfam" id="PF24764">
    <property type="entry name" value="rva_4"/>
    <property type="match status" value="1"/>
</dbReference>
<sequence>MFCSSCGVVCEPDSFFCHACGCRVDVTEGSRTNIDDIITDYFYRGYQYSAILGLLKKHQGVQIHVRTLKRKLKELGLKRREANYDEETVRQCIEQEMQEAGSLAGYRYIWHALRLRHHLNVPRRLVAIIMKEIDPDGVRARRAGRLTRRNYISLGPNFAWHIDDKKSRCPRVVRSDCGTENVIIAGMQSYFRADGNDEFAGTKAHQYGSSPANQRIEAWWSFFRRSNSSWWINLFKDMCESGVLELGNNFHMQCLWFCFSRLIQNELDKVMDQWNSHYIRRSRHDTVPGVPDILYYLPEMSAAVDCLVPVPQAKLHEVEPQCHIDIEEDLHEEYFEYTMETEDWEYPANVENAFDLFQKFNNIQHV</sequence>
<dbReference type="EMBL" id="CACRXK020004443">
    <property type="protein sequence ID" value="CAB4002770.1"/>
    <property type="molecule type" value="Genomic_DNA"/>
</dbReference>
<dbReference type="OrthoDB" id="5975453at2759"/>
<dbReference type="PANTHER" id="PTHR46791">
    <property type="entry name" value="EXPRESSED PROTEIN"/>
    <property type="match status" value="1"/>
</dbReference>
<name>A0A6S7HHZ6_PARCT</name>
<accession>A0A6S7HHZ6</accession>
<gene>
    <name evidence="2" type="ORF">PACLA_8A066691</name>
</gene>
<evidence type="ECO:0000313" key="2">
    <source>
        <dbReference type="EMBL" id="CAB4002770.1"/>
    </source>
</evidence>
<comment type="caution">
    <text evidence="2">The sequence shown here is derived from an EMBL/GenBank/DDBJ whole genome shotgun (WGS) entry which is preliminary data.</text>
</comment>
<organism evidence="2 3">
    <name type="scientific">Paramuricea clavata</name>
    <name type="common">Red gorgonian</name>
    <name type="synonym">Violescent sea-whip</name>
    <dbReference type="NCBI Taxonomy" id="317549"/>
    <lineage>
        <taxon>Eukaryota</taxon>
        <taxon>Metazoa</taxon>
        <taxon>Cnidaria</taxon>
        <taxon>Anthozoa</taxon>
        <taxon>Octocorallia</taxon>
        <taxon>Malacalcyonacea</taxon>
        <taxon>Plexauridae</taxon>
        <taxon>Paramuricea</taxon>
    </lineage>
</organism>
<dbReference type="PANTHER" id="PTHR46791:SF13">
    <property type="entry name" value="CLR5 DOMAIN-CONTAINING PROTEIN"/>
    <property type="match status" value="1"/>
</dbReference>
<dbReference type="Proteomes" id="UP001152795">
    <property type="component" value="Unassembled WGS sequence"/>
</dbReference>
<keyword evidence="3" id="KW-1185">Reference proteome</keyword>
<protein>
    <recommendedName>
        <fullName evidence="1">Integrase core domain-containing protein</fullName>
    </recommendedName>
</protein>
<dbReference type="InterPro" id="IPR058913">
    <property type="entry name" value="Integrase_dom_put"/>
</dbReference>
<reference evidence="2" key="1">
    <citation type="submission" date="2020-04" db="EMBL/GenBank/DDBJ databases">
        <authorList>
            <person name="Alioto T."/>
            <person name="Alioto T."/>
            <person name="Gomez Garrido J."/>
        </authorList>
    </citation>
    <scope>NUCLEOTIDE SEQUENCE</scope>
    <source>
        <strain evidence="2">A484AB</strain>
    </source>
</reference>
<dbReference type="AlphaFoldDB" id="A0A6S7HHZ6"/>
<proteinExistence type="predicted"/>
<evidence type="ECO:0000313" key="3">
    <source>
        <dbReference type="Proteomes" id="UP001152795"/>
    </source>
</evidence>